<reference evidence="4" key="1">
    <citation type="journal article" date="2020" name="Microbiol. Resour. Announc.">
        <title>Draft Genome Sequences of Thiorhodococcus mannitoliphagus and Thiorhodococcus minor, Purple Sulfur Photosynthetic Bacteria in the Gammaproteobacterial Family Chromatiaceae.</title>
        <authorList>
            <person name="Aviles F.A."/>
            <person name="Meyer T.E."/>
            <person name="Kyndt J.A."/>
        </authorList>
    </citation>
    <scope>NUCLEOTIDE SEQUENCE [LARGE SCALE GENOMIC DNA]</scope>
    <source>
        <strain evidence="4">DSM 18266</strain>
    </source>
</reference>
<comment type="caution">
    <text evidence="3">The sequence shown here is derived from an EMBL/GenBank/DDBJ whole genome shotgun (WGS) entry which is preliminary data.</text>
</comment>
<feature type="domain" description="SnoaL-like" evidence="2">
    <location>
        <begin position="29"/>
        <end position="151"/>
    </location>
</feature>
<dbReference type="InterPro" id="IPR037401">
    <property type="entry name" value="SnoaL-like"/>
</dbReference>
<keyword evidence="1" id="KW-0732">Signal</keyword>
<dbReference type="Proteomes" id="UP000471640">
    <property type="component" value="Unassembled WGS sequence"/>
</dbReference>
<feature type="signal peptide" evidence="1">
    <location>
        <begin position="1"/>
        <end position="21"/>
    </location>
</feature>
<keyword evidence="4" id="KW-1185">Reference proteome</keyword>
<evidence type="ECO:0000313" key="4">
    <source>
        <dbReference type="Proteomes" id="UP000471640"/>
    </source>
</evidence>
<dbReference type="RefSeq" id="WP_164655566.1">
    <property type="nucleotide sequence ID" value="NZ_JAAIJR010000102.1"/>
</dbReference>
<dbReference type="Gene3D" id="3.10.450.50">
    <property type="match status" value="1"/>
</dbReference>
<organism evidence="3 4">
    <name type="scientific">Thiorhodococcus mannitoliphagus</name>
    <dbReference type="NCBI Taxonomy" id="329406"/>
    <lineage>
        <taxon>Bacteria</taxon>
        <taxon>Pseudomonadati</taxon>
        <taxon>Pseudomonadota</taxon>
        <taxon>Gammaproteobacteria</taxon>
        <taxon>Chromatiales</taxon>
        <taxon>Chromatiaceae</taxon>
        <taxon>Thiorhodococcus</taxon>
    </lineage>
</organism>
<evidence type="ECO:0000256" key="1">
    <source>
        <dbReference type="SAM" id="SignalP"/>
    </source>
</evidence>
<dbReference type="SUPFAM" id="SSF54427">
    <property type="entry name" value="NTF2-like"/>
    <property type="match status" value="1"/>
</dbReference>
<evidence type="ECO:0000313" key="3">
    <source>
        <dbReference type="EMBL" id="NEX22476.1"/>
    </source>
</evidence>
<dbReference type="InterPro" id="IPR032710">
    <property type="entry name" value="NTF2-like_dom_sf"/>
</dbReference>
<protein>
    <submittedName>
        <fullName evidence="3">Nuclear transport factor 2 family protein</fullName>
    </submittedName>
</protein>
<dbReference type="AlphaFoldDB" id="A0A6P1E0B1"/>
<proteinExistence type="predicted"/>
<dbReference type="Pfam" id="PF13474">
    <property type="entry name" value="SnoaL_3"/>
    <property type="match status" value="1"/>
</dbReference>
<evidence type="ECO:0000259" key="2">
    <source>
        <dbReference type="Pfam" id="PF13474"/>
    </source>
</evidence>
<sequence length="154" mass="16584">MTARSLFIGTALTLVCASALAAPEPAAEVRELFSAHEQALNGHDLKGLMALYVPGDKTVVMGTTPGERWVGGEQIADAYQHFFADFDPGTIKRDCPWVLSDASGDIGWINATCEYQDSLKGVARTYALNVSAVLRKLDGAWKLQAMHFSNPTAP</sequence>
<accession>A0A6P1E0B1</accession>
<name>A0A6P1E0B1_9GAMM</name>
<dbReference type="EMBL" id="JAAIJR010000102">
    <property type="protein sequence ID" value="NEX22476.1"/>
    <property type="molecule type" value="Genomic_DNA"/>
</dbReference>
<reference evidence="3 4" key="2">
    <citation type="submission" date="2020-02" db="EMBL/GenBank/DDBJ databases">
        <title>Genome sequences of Thiorhodococcus mannitoliphagus and Thiorhodococcus minor, purple sulfur photosynthetic bacteria in the gammaproteobacterial family, Chromatiaceae.</title>
        <authorList>
            <person name="Aviles F.A."/>
            <person name="Meyer T.E."/>
            <person name="Kyndt J.A."/>
        </authorList>
    </citation>
    <scope>NUCLEOTIDE SEQUENCE [LARGE SCALE GENOMIC DNA]</scope>
    <source>
        <strain evidence="3 4">DSM 18266</strain>
    </source>
</reference>
<gene>
    <name evidence="3" type="ORF">G3480_19555</name>
</gene>
<feature type="chain" id="PRO_5026868889" evidence="1">
    <location>
        <begin position="22"/>
        <end position="154"/>
    </location>
</feature>